<accession>A0A0L0F2V4</accession>
<dbReference type="AlphaFoldDB" id="A0A0L0F2V4"/>
<sequence length="165" mass="17904">MSVDEALQVMDQQQHVRNGNGSGVIDQPAQEEEEATAAEKTAEVLHRPGERTMSPLTGVGSGKVRDEADKGPGVKAVLNLKADAGAESDVKSVANLEDDDGAESGADAVNGRNEDTQNDVDTGETREKNETEQEFNEKYNKMLKQYSTRPLFNPFLMRSPPRNTG</sequence>
<reference evidence="2 3" key="1">
    <citation type="submission" date="2011-02" db="EMBL/GenBank/DDBJ databases">
        <title>The Genome Sequence of Sphaeroforma arctica JP610.</title>
        <authorList>
            <consortium name="The Broad Institute Genome Sequencing Platform"/>
            <person name="Russ C."/>
            <person name="Cuomo C."/>
            <person name="Young S.K."/>
            <person name="Zeng Q."/>
            <person name="Gargeya S."/>
            <person name="Alvarado L."/>
            <person name="Berlin A."/>
            <person name="Chapman S.B."/>
            <person name="Chen Z."/>
            <person name="Freedman E."/>
            <person name="Gellesch M."/>
            <person name="Goldberg J."/>
            <person name="Griggs A."/>
            <person name="Gujja S."/>
            <person name="Heilman E."/>
            <person name="Heiman D."/>
            <person name="Howarth C."/>
            <person name="Mehta T."/>
            <person name="Neiman D."/>
            <person name="Pearson M."/>
            <person name="Roberts A."/>
            <person name="Saif S."/>
            <person name="Shea T."/>
            <person name="Shenoy N."/>
            <person name="Sisk P."/>
            <person name="Stolte C."/>
            <person name="Sykes S."/>
            <person name="White J."/>
            <person name="Yandava C."/>
            <person name="Burger G."/>
            <person name="Gray M.W."/>
            <person name="Holland P.W.H."/>
            <person name="King N."/>
            <person name="Lang F.B.F."/>
            <person name="Roger A.J."/>
            <person name="Ruiz-Trillo I."/>
            <person name="Haas B."/>
            <person name="Nusbaum C."/>
            <person name="Birren B."/>
        </authorList>
    </citation>
    <scope>NUCLEOTIDE SEQUENCE [LARGE SCALE GENOMIC DNA]</scope>
    <source>
        <strain evidence="2 3">JP610</strain>
    </source>
</reference>
<dbReference type="RefSeq" id="XP_014144952.1">
    <property type="nucleotide sequence ID" value="XM_014289477.1"/>
</dbReference>
<evidence type="ECO:0000256" key="1">
    <source>
        <dbReference type="SAM" id="MobiDB-lite"/>
    </source>
</evidence>
<evidence type="ECO:0000313" key="2">
    <source>
        <dbReference type="EMBL" id="KNC71050.1"/>
    </source>
</evidence>
<keyword evidence="3" id="KW-1185">Reference proteome</keyword>
<protein>
    <submittedName>
        <fullName evidence="2">Uncharacterized protein</fullName>
    </submittedName>
</protein>
<feature type="non-terminal residue" evidence="2">
    <location>
        <position position="165"/>
    </location>
</feature>
<organism evidence="2 3">
    <name type="scientific">Sphaeroforma arctica JP610</name>
    <dbReference type="NCBI Taxonomy" id="667725"/>
    <lineage>
        <taxon>Eukaryota</taxon>
        <taxon>Ichthyosporea</taxon>
        <taxon>Ichthyophonida</taxon>
        <taxon>Sphaeroforma</taxon>
    </lineage>
</organism>
<dbReference type="EMBL" id="KQ249627">
    <property type="protein sequence ID" value="KNC71050.1"/>
    <property type="molecule type" value="Genomic_DNA"/>
</dbReference>
<feature type="compositionally biased region" description="Basic and acidic residues" evidence="1">
    <location>
        <begin position="123"/>
        <end position="135"/>
    </location>
</feature>
<feature type="region of interest" description="Disordered" evidence="1">
    <location>
        <begin position="1"/>
        <end position="135"/>
    </location>
</feature>
<dbReference type="Proteomes" id="UP000054560">
    <property type="component" value="Unassembled WGS sequence"/>
</dbReference>
<feature type="compositionally biased region" description="Basic and acidic residues" evidence="1">
    <location>
        <begin position="63"/>
        <end position="72"/>
    </location>
</feature>
<gene>
    <name evidence="2" type="ORF">SARC_16418</name>
</gene>
<proteinExistence type="predicted"/>
<feature type="compositionally biased region" description="Basic and acidic residues" evidence="1">
    <location>
        <begin position="40"/>
        <end position="50"/>
    </location>
</feature>
<feature type="compositionally biased region" description="Polar residues" evidence="1">
    <location>
        <begin position="10"/>
        <end position="19"/>
    </location>
</feature>
<evidence type="ECO:0000313" key="3">
    <source>
        <dbReference type="Proteomes" id="UP000054560"/>
    </source>
</evidence>
<name>A0A0L0F2V4_9EUKA</name>
<dbReference type="GeneID" id="25916922"/>